<name>A0A161LEN0_9BACT</name>
<keyword evidence="1" id="KW-1133">Transmembrane helix</keyword>
<gene>
    <name evidence="2" type="ORF">PJIAN_390</name>
</gene>
<proteinExistence type="predicted"/>
<keyword evidence="1" id="KW-0472">Membrane</keyword>
<keyword evidence="3" id="KW-1185">Reference proteome</keyword>
<dbReference type="STRING" id="681398.PJIAN_390"/>
<reference evidence="3" key="1">
    <citation type="submission" date="2016-04" db="EMBL/GenBank/DDBJ databases">
        <title>Draft genome sequence of Paludibacter jiangxiensis strain NM7.</title>
        <authorList>
            <person name="Qiu Y."/>
            <person name="Matsuura N."/>
            <person name="Ohashi A."/>
            <person name="Tourlousse M.D."/>
            <person name="Sekiguchi Y."/>
        </authorList>
    </citation>
    <scope>NUCLEOTIDE SEQUENCE [LARGE SCALE GENOMIC DNA]</scope>
    <source>
        <strain evidence="3">NM7</strain>
    </source>
</reference>
<feature type="transmembrane region" description="Helical" evidence="1">
    <location>
        <begin position="55"/>
        <end position="79"/>
    </location>
</feature>
<feature type="transmembrane region" description="Helical" evidence="1">
    <location>
        <begin position="21"/>
        <end position="43"/>
    </location>
</feature>
<evidence type="ECO:0000256" key="1">
    <source>
        <dbReference type="SAM" id="Phobius"/>
    </source>
</evidence>
<comment type="caution">
    <text evidence="2">The sequence shown here is derived from an EMBL/GenBank/DDBJ whole genome shotgun (WGS) entry which is preliminary data.</text>
</comment>
<sequence>MDKKTKNFGINAILKLYDLRLLWKGAKYPLIFTVIIVSIFLFVGEIDKEIIKSVVDLILSIIPSLLGFVLSGYALLIGFGNIEIIAKRRQTEVDKEKPTLYQKVSTVFAVALIMQIVLLVFTFILKVLLQVDLPCIFDNCIACEIVNYIVFILLIFGLLYVTVMIKDLVVNIFNFSQIQHFFINKAPDPTNTTTETE</sequence>
<protein>
    <submittedName>
        <fullName evidence="2">Uncharacterized protein</fullName>
    </submittedName>
</protein>
<evidence type="ECO:0000313" key="2">
    <source>
        <dbReference type="EMBL" id="GAT62787.1"/>
    </source>
</evidence>
<dbReference type="OrthoDB" id="797514at2"/>
<accession>A0A161LEN0</accession>
<organism evidence="2 3">
    <name type="scientific">Paludibacter jiangxiensis</name>
    <dbReference type="NCBI Taxonomy" id="681398"/>
    <lineage>
        <taxon>Bacteria</taxon>
        <taxon>Pseudomonadati</taxon>
        <taxon>Bacteroidota</taxon>
        <taxon>Bacteroidia</taxon>
        <taxon>Bacteroidales</taxon>
        <taxon>Paludibacteraceae</taxon>
        <taxon>Paludibacter</taxon>
    </lineage>
</organism>
<dbReference type="EMBL" id="BDCR01000003">
    <property type="protein sequence ID" value="GAT62787.1"/>
    <property type="molecule type" value="Genomic_DNA"/>
</dbReference>
<dbReference type="Proteomes" id="UP000076586">
    <property type="component" value="Unassembled WGS sequence"/>
</dbReference>
<reference evidence="3" key="2">
    <citation type="journal article" date="2017" name="Genome Announc.">
        <title>Draft genome sequence of Paludibacter jiangxiensis NM7(T), a propionate-producing fermentative bacterium.</title>
        <authorList>
            <person name="Qiu Y.-L."/>
            <person name="Tourlousse D.M."/>
            <person name="Matsuura N."/>
            <person name="Ohashi A."/>
            <person name="Sekiguchi Y."/>
        </authorList>
    </citation>
    <scope>NUCLEOTIDE SEQUENCE [LARGE SCALE GENOMIC DNA]</scope>
    <source>
        <strain evidence="3">NM7</strain>
    </source>
</reference>
<dbReference type="AlphaFoldDB" id="A0A161LEN0"/>
<feature type="transmembrane region" description="Helical" evidence="1">
    <location>
        <begin position="100"/>
        <end position="125"/>
    </location>
</feature>
<keyword evidence="1" id="KW-0812">Transmembrane</keyword>
<dbReference type="RefSeq" id="WP_068703411.1">
    <property type="nucleotide sequence ID" value="NZ_BDCR01000003.1"/>
</dbReference>
<feature type="transmembrane region" description="Helical" evidence="1">
    <location>
        <begin position="145"/>
        <end position="165"/>
    </location>
</feature>
<evidence type="ECO:0000313" key="3">
    <source>
        <dbReference type="Proteomes" id="UP000076586"/>
    </source>
</evidence>